<name>A0A1X2HH16_9FUNG</name>
<comment type="caution">
    <text evidence="1">The sequence shown here is derived from an EMBL/GenBank/DDBJ whole genome shotgun (WGS) entry which is preliminary data.</text>
</comment>
<reference evidence="1 2" key="1">
    <citation type="submission" date="2016-07" db="EMBL/GenBank/DDBJ databases">
        <title>Pervasive Adenine N6-methylation of Active Genes in Fungi.</title>
        <authorList>
            <consortium name="DOE Joint Genome Institute"/>
            <person name="Mondo S.J."/>
            <person name="Dannebaum R.O."/>
            <person name="Kuo R.C."/>
            <person name="Labutti K."/>
            <person name="Haridas S."/>
            <person name="Kuo A."/>
            <person name="Salamov A."/>
            <person name="Ahrendt S.R."/>
            <person name="Lipzen A."/>
            <person name="Sullivan W."/>
            <person name="Andreopoulos W.B."/>
            <person name="Clum A."/>
            <person name="Lindquist E."/>
            <person name="Daum C."/>
            <person name="Ramamoorthy G.K."/>
            <person name="Gryganskyi A."/>
            <person name="Culley D."/>
            <person name="Magnuson J.K."/>
            <person name="James T.Y."/>
            <person name="O'Malley M.A."/>
            <person name="Stajich J.E."/>
            <person name="Spatafora J.W."/>
            <person name="Visel A."/>
            <person name="Grigoriev I.V."/>
        </authorList>
    </citation>
    <scope>NUCLEOTIDE SEQUENCE [LARGE SCALE GENOMIC DNA]</scope>
    <source>
        <strain evidence="1 2">NRRL 1336</strain>
    </source>
</reference>
<sequence length="106" mass="11992">MHEAELKLPKTMKDMMAVLCSECDWDATVMREIEAIGFCHSAHTVLLSVWETPRSVLLVAHFVIGVALERNRCRISEKQSPGFFDQLNALLVFDLSPNQSLGYRTP</sequence>
<evidence type="ECO:0000313" key="1">
    <source>
        <dbReference type="EMBL" id="ORY98315.1"/>
    </source>
</evidence>
<organism evidence="1 2">
    <name type="scientific">Absidia repens</name>
    <dbReference type="NCBI Taxonomy" id="90262"/>
    <lineage>
        <taxon>Eukaryota</taxon>
        <taxon>Fungi</taxon>
        <taxon>Fungi incertae sedis</taxon>
        <taxon>Mucoromycota</taxon>
        <taxon>Mucoromycotina</taxon>
        <taxon>Mucoromycetes</taxon>
        <taxon>Mucorales</taxon>
        <taxon>Cunninghamellaceae</taxon>
        <taxon>Absidia</taxon>
    </lineage>
</organism>
<gene>
    <name evidence="1" type="ORF">BCR42DRAFT_399136</name>
</gene>
<proteinExistence type="predicted"/>
<protein>
    <submittedName>
        <fullName evidence="1">Uncharacterized protein</fullName>
    </submittedName>
</protein>
<dbReference type="Proteomes" id="UP000193560">
    <property type="component" value="Unassembled WGS sequence"/>
</dbReference>
<accession>A0A1X2HH16</accession>
<dbReference type="EMBL" id="MCGE01000065">
    <property type="protein sequence ID" value="ORY98315.1"/>
    <property type="molecule type" value="Genomic_DNA"/>
</dbReference>
<evidence type="ECO:0000313" key="2">
    <source>
        <dbReference type="Proteomes" id="UP000193560"/>
    </source>
</evidence>
<keyword evidence="2" id="KW-1185">Reference proteome</keyword>
<dbReference type="OrthoDB" id="2276555at2759"/>
<dbReference type="AlphaFoldDB" id="A0A1X2HH16"/>